<dbReference type="PANTHER" id="PTHR10015:SF274">
    <property type="entry name" value="HEAT SHOCK FACTOR PROTEIN 1"/>
    <property type="match status" value="1"/>
</dbReference>
<protein>
    <recommendedName>
        <fullName evidence="11">HSF-type DNA-binding domain-containing protein</fullName>
    </recommendedName>
</protein>
<dbReference type="GO" id="GO:0043565">
    <property type="term" value="F:sequence-specific DNA binding"/>
    <property type="evidence" value="ECO:0007669"/>
    <property type="project" value="InterPro"/>
</dbReference>
<comment type="caution">
    <text evidence="12">The sequence shown here is derived from an EMBL/GenBank/DDBJ whole genome shotgun (WGS) entry which is preliminary data.</text>
</comment>
<accession>A0A315VUQ0</accession>
<keyword evidence="6" id="KW-0010">Activator</keyword>
<dbReference type="EMBL" id="NHOQ01001009">
    <property type="protein sequence ID" value="PWA27307.1"/>
    <property type="molecule type" value="Genomic_DNA"/>
</dbReference>
<dbReference type="Proteomes" id="UP000250572">
    <property type="component" value="Unassembled WGS sequence"/>
</dbReference>
<evidence type="ECO:0000256" key="1">
    <source>
        <dbReference type="ARBA" id="ARBA00004123"/>
    </source>
</evidence>
<dbReference type="PANTHER" id="PTHR10015">
    <property type="entry name" value="HEAT SHOCK TRANSCRIPTION FACTOR"/>
    <property type="match status" value="1"/>
</dbReference>
<dbReference type="GO" id="GO:0005634">
    <property type="term" value="C:nucleus"/>
    <property type="evidence" value="ECO:0007669"/>
    <property type="project" value="UniProtKB-SubCell"/>
</dbReference>
<dbReference type="InterPro" id="IPR010542">
    <property type="entry name" value="Vert_HSTF_C"/>
</dbReference>
<comment type="similarity">
    <text evidence="2 9">Belongs to the HSF family.</text>
</comment>
<dbReference type="FunFam" id="1.10.10.10:FF:000027">
    <property type="entry name" value="Heat shock transcription factor 1"/>
    <property type="match status" value="1"/>
</dbReference>
<dbReference type="STRING" id="33528.ENSGAFP00000016325"/>
<dbReference type="Pfam" id="PF00447">
    <property type="entry name" value="HSF_DNA-bind"/>
    <property type="match status" value="1"/>
</dbReference>
<evidence type="ECO:0000256" key="2">
    <source>
        <dbReference type="ARBA" id="ARBA00006403"/>
    </source>
</evidence>
<dbReference type="InterPro" id="IPR036390">
    <property type="entry name" value="WH_DNA-bd_sf"/>
</dbReference>
<dbReference type="Gene3D" id="1.10.10.10">
    <property type="entry name" value="Winged helix-like DNA-binding domain superfamily/Winged helix DNA-binding domain"/>
    <property type="match status" value="1"/>
</dbReference>
<evidence type="ECO:0000256" key="6">
    <source>
        <dbReference type="ARBA" id="ARBA00023159"/>
    </source>
</evidence>
<evidence type="ECO:0000256" key="3">
    <source>
        <dbReference type="ARBA" id="ARBA00023015"/>
    </source>
</evidence>
<keyword evidence="8" id="KW-0539">Nucleus</keyword>
<evidence type="ECO:0000313" key="12">
    <source>
        <dbReference type="EMBL" id="PWA27307.1"/>
    </source>
</evidence>
<reference evidence="12 13" key="1">
    <citation type="journal article" date="2018" name="G3 (Bethesda)">
        <title>A High-Quality Reference Genome for the Invasive Mosquitofish Gambusia affinis Using a Chicago Library.</title>
        <authorList>
            <person name="Hoffberg S.L."/>
            <person name="Troendle N.J."/>
            <person name="Glenn T.C."/>
            <person name="Mahmud O."/>
            <person name="Louha S."/>
            <person name="Chalopin D."/>
            <person name="Bennetzen J.L."/>
            <person name="Mauricio R."/>
        </authorList>
    </citation>
    <scope>NUCLEOTIDE SEQUENCE [LARGE SCALE GENOMIC DNA]</scope>
    <source>
        <strain evidence="12">NE01/NJP1002.9</strain>
        <tissue evidence="12">Muscle</tissue>
    </source>
</reference>
<dbReference type="SUPFAM" id="SSF46785">
    <property type="entry name" value="Winged helix' DNA-binding domain"/>
    <property type="match status" value="1"/>
</dbReference>
<keyword evidence="13" id="KW-1185">Reference proteome</keyword>
<proteinExistence type="inferred from homology"/>
<comment type="subcellular location">
    <subcellularLocation>
        <location evidence="1">Nucleus</location>
    </subcellularLocation>
</comment>
<evidence type="ECO:0000256" key="10">
    <source>
        <dbReference type="SAM" id="MobiDB-lite"/>
    </source>
</evidence>
<feature type="domain" description="HSF-type DNA-binding" evidence="11">
    <location>
        <begin position="62"/>
        <end position="86"/>
    </location>
</feature>
<evidence type="ECO:0000256" key="9">
    <source>
        <dbReference type="RuleBase" id="RU004020"/>
    </source>
</evidence>
<name>A0A315VUQ0_GAMAF</name>
<keyword evidence="7" id="KW-0804">Transcription</keyword>
<evidence type="ECO:0000256" key="7">
    <source>
        <dbReference type="ARBA" id="ARBA00023163"/>
    </source>
</evidence>
<evidence type="ECO:0000256" key="4">
    <source>
        <dbReference type="ARBA" id="ARBA00023016"/>
    </source>
</evidence>
<dbReference type="InterPro" id="IPR036388">
    <property type="entry name" value="WH-like_DNA-bd_sf"/>
</dbReference>
<evidence type="ECO:0000259" key="11">
    <source>
        <dbReference type="PROSITE" id="PS00434"/>
    </source>
</evidence>
<evidence type="ECO:0000256" key="8">
    <source>
        <dbReference type="ARBA" id="ARBA00023242"/>
    </source>
</evidence>
<dbReference type="AlphaFoldDB" id="A0A315VUQ0"/>
<dbReference type="GO" id="GO:0003700">
    <property type="term" value="F:DNA-binding transcription factor activity"/>
    <property type="evidence" value="ECO:0007669"/>
    <property type="project" value="InterPro"/>
</dbReference>
<feature type="region of interest" description="Disordered" evidence="10">
    <location>
        <begin position="423"/>
        <end position="460"/>
    </location>
</feature>
<dbReference type="SMART" id="SM00415">
    <property type="entry name" value="HSF"/>
    <property type="match status" value="1"/>
</dbReference>
<organism evidence="12 13">
    <name type="scientific">Gambusia affinis</name>
    <name type="common">Western mosquitofish</name>
    <name type="synonym">Heterandria affinis</name>
    <dbReference type="NCBI Taxonomy" id="33528"/>
    <lineage>
        <taxon>Eukaryota</taxon>
        <taxon>Metazoa</taxon>
        <taxon>Chordata</taxon>
        <taxon>Craniata</taxon>
        <taxon>Vertebrata</taxon>
        <taxon>Euteleostomi</taxon>
        <taxon>Actinopterygii</taxon>
        <taxon>Neopterygii</taxon>
        <taxon>Teleostei</taxon>
        <taxon>Neoteleostei</taxon>
        <taxon>Acanthomorphata</taxon>
        <taxon>Ovalentaria</taxon>
        <taxon>Atherinomorphae</taxon>
        <taxon>Cyprinodontiformes</taxon>
        <taxon>Poeciliidae</taxon>
        <taxon>Poeciliinae</taxon>
        <taxon>Gambusia</taxon>
    </lineage>
</organism>
<dbReference type="PRINTS" id="PR00056">
    <property type="entry name" value="HSFDOMAIN"/>
</dbReference>
<evidence type="ECO:0000313" key="13">
    <source>
        <dbReference type="Proteomes" id="UP000250572"/>
    </source>
</evidence>
<sequence>MEFVGVGGGTGGVVVSGGNVPAFLTKLWTLVEDPETDPLICWSPSGTSFHVFDQCRFSKEVLPKFFKHNNMASFIRQLNMYGFRKVVHIEQGGLVKPEKDDTEFQHPFFVRGQEHLLEHIKRKVTNVSSVRQEEMKISTDEVNKILSDVQLMKGKQETIDSRIIAMKHENEALWREVASLRQKHVQQQKVVNKLIHFLVPLMLNDSSSAHSMPKYSRPLTLEHIQNAAANLLSPDSPLNSGPIISDITEEAPSSPEDAATDWTDLEENHSTFIKEEPCSPEVEECPVLEVEQDSLPANVDTPLSPTTFINSILQEETQLPQKCQTIARLDRFELSDHVDSIDNGLENLQGILNSQTFTFDPSPLMEFFSSSISSADFDIESLDNLLSDEAPKESEDRTGKQLVQYTATPLHLSEPVVLGEGDSELPSLLEYETEPLFNSEAAGDDPPDILLSPSQLDSNL</sequence>
<keyword evidence="4" id="KW-0346">Stress response</keyword>
<dbReference type="InterPro" id="IPR000232">
    <property type="entry name" value="HSF_DNA-bd"/>
</dbReference>
<keyword evidence="3" id="KW-0805">Transcription regulation</keyword>
<dbReference type="Pfam" id="PF06546">
    <property type="entry name" value="Vert_HS_TF"/>
    <property type="match status" value="1"/>
</dbReference>
<evidence type="ECO:0000256" key="5">
    <source>
        <dbReference type="ARBA" id="ARBA00023125"/>
    </source>
</evidence>
<keyword evidence="5" id="KW-0238">DNA-binding</keyword>
<gene>
    <name evidence="12" type="ORF">CCH79_00020001</name>
</gene>
<dbReference type="PROSITE" id="PS00434">
    <property type="entry name" value="HSF_DOMAIN"/>
    <property type="match status" value="1"/>
</dbReference>